<dbReference type="InterPro" id="IPR009875">
    <property type="entry name" value="PilZ_domain"/>
</dbReference>
<dbReference type="GO" id="GO:0016760">
    <property type="term" value="F:cellulose synthase (UDP-forming) activity"/>
    <property type="evidence" value="ECO:0007669"/>
    <property type="project" value="UniProtKB-EC"/>
</dbReference>
<name>A0A1W2EZN6_9HYPH</name>
<dbReference type="RefSeq" id="WP_170923413.1">
    <property type="nucleotide sequence ID" value="NZ_FWXR01000046.1"/>
</dbReference>
<protein>
    <recommendedName>
        <fullName evidence="11">Cellulose synthase catalytic subunit [UDP-forming]</fullName>
        <ecNumber evidence="11">2.4.1.12</ecNumber>
    </recommendedName>
</protein>
<comment type="pathway">
    <text evidence="11">Glycan metabolism; bacterial cellulose biosynthesis.</text>
</comment>
<dbReference type="GO" id="GO:0005886">
    <property type="term" value="C:plasma membrane"/>
    <property type="evidence" value="ECO:0007669"/>
    <property type="project" value="UniProtKB-SubCell"/>
</dbReference>
<dbReference type="PANTHER" id="PTHR43867:SF2">
    <property type="entry name" value="CELLULOSE SYNTHASE CATALYTIC SUBUNIT A [UDP-FORMING]"/>
    <property type="match status" value="1"/>
</dbReference>
<dbReference type="SUPFAM" id="SSF53448">
    <property type="entry name" value="Nucleotide-diphospho-sugar transferases"/>
    <property type="match status" value="1"/>
</dbReference>
<keyword evidence="5 11" id="KW-0808">Transferase</keyword>
<evidence type="ECO:0000256" key="10">
    <source>
        <dbReference type="ARBA" id="ARBA00048682"/>
    </source>
</evidence>
<dbReference type="GO" id="GO:0006011">
    <property type="term" value="P:UDP-alpha-D-glucose metabolic process"/>
    <property type="evidence" value="ECO:0007669"/>
    <property type="project" value="InterPro"/>
</dbReference>
<evidence type="ECO:0000256" key="11">
    <source>
        <dbReference type="RuleBase" id="RU365020"/>
    </source>
</evidence>
<feature type="transmembrane region" description="Helical" evidence="11">
    <location>
        <begin position="546"/>
        <end position="565"/>
    </location>
</feature>
<evidence type="ECO:0000256" key="2">
    <source>
        <dbReference type="ARBA" id="ARBA00022475"/>
    </source>
</evidence>
<dbReference type="PRINTS" id="PR01439">
    <property type="entry name" value="CELLSNTHASEA"/>
</dbReference>
<accession>A0A1W2EZN6</accession>
<proteinExistence type="predicted"/>
<dbReference type="GO" id="GO:0030244">
    <property type="term" value="P:cellulose biosynthetic process"/>
    <property type="evidence" value="ECO:0007669"/>
    <property type="project" value="UniProtKB-KW"/>
</dbReference>
<comment type="subcellular location">
    <subcellularLocation>
        <location evidence="1">Cell inner membrane</location>
        <topology evidence="1">Multi-pass membrane protein</topology>
    </subcellularLocation>
</comment>
<keyword evidence="8 11" id="KW-1133">Transmembrane helix</keyword>
<feature type="domain" description="PilZ" evidence="12">
    <location>
        <begin position="569"/>
        <end position="670"/>
    </location>
</feature>
<dbReference type="PANTHER" id="PTHR43867">
    <property type="entry name" value="CELLULOSE SYNTHASE CATALYTIC SUBUNIT A [UDP-FORMING]"/>
    <property type="match status" value="1"/>
</dbReference>
<dbReference type="InterPro" id="IPR029044">
    <property type="entry name" value="Nucleotide-diphossugar_trans"/>
</dbReference>
<dbReference type="UniPathway" id="UPA00694"/>
<dbReference type="AlphaFoldDB" id="A0A1W2EZN6"/>
<evidence type="ECO:0000256" key="8">
    <source>
        <dbReference type="ARBA" id="ARBA00022989"/>
    </source>
</evidence>
<keyword evidence="4 11" id="KW-0328">Glycosyltransferase</keyword>
<dbReference type="STRING" id="937218.SAMN06297251_1461"/>
<dbReference type="CDD" id="cd06421">
    <property type="entry name" value="CESA_CelA_like"/>
    <property type="match status" value="1"/>
</dbReference>
<dbReference type="GO" id="GO:0035438">
    <property type="term" value="F:cyclic-di-GMP binding"/>
    <property type="evidence" value="ECO:0007669"/>
    <property type="project" value="InterPro"/>
</dbReference>
<evidence type="ECO:0000256" key="4">
    <source>
        <dbReference type="ARBA" id="ARBA00022676"/>
    </source>
</evidence>
<evidence type="ECO:0000256" key="1">
    <source>
        <dbReference type="ARBA" id="ARBA00004429"/>
    </source>
</evidence>
<keyword evidence="2 11" id="KW-1003">Cell membrane</keyword>
<feature type="transmembrane region" description="Helical" evidence="11">
    <location>
        <begin position="56"/>
        <end position="72"/>
    </location>
</feature>
<evidence type="ECO:0000256" key="9">
    <source>
        <dbReference type="ARBA" id="ARBA00023136"/>
    </source>
</evidence>
<feature type="transmembrane region" description="Helical" evidence="11">
    <location>
        <begin position="515"/>
        <end position="534"/>
    </location>
</feature>
<dbReference type="Pfam" id="PF13632">
    <property type="entry name" value="Glyco_trans_2_3"/>
    <property type="match status" value="1"/>
</dbReference>
<evidence type="ECO:0000256" key="7">
    <source>
        <dbReference type="ARBA" id="ARBA00022916"/>
    </source>
</evidence>
<dbReference type="SUPFAM" id="SSF141371">
    <property type="entry name" value="PilZ domain-like"/>
    <property type="match status" value="1"/>
</dbReference>
<feature type="domain" description="Glycosyltransferase 2-like" evidence="13">
    <location>
        <begin position="233"/>
        <end position="447"/>
    </location>
</feature>
<evidence type="ECO:0000259" key="12">
    <source>
        <dbReference type="Pfam" id="PF07238"/>
    </source>
</evidence>
<evidence type="ECO:0000313" key="15">
    <source>
        <dbReference type="Proteomes" id="UP000192656"/>
    </source>
</evidence>
<reference evidence="14 15" key="1">
    <citation type="submission" date="2017-04" db="EMBL/GenBank/DDBJ databases">
        <authorList>
            <person name="Afonso C.L."/>
            <person name="Miller P.J."/>
            <person name="Scott M.A."/>
            <person name="Spackman E."/>
            <person name="Goraichik I."/>
            <person name="Dimitrov K.M."/>
            <person name="Suarez D.L."/>
            <person name="Swayne D.E."/>
        </authorList>
    </citation>
    <scope>NUCLEOTIDE SEQUENCE [LARGE SCALE GENOMIC DNA]</scope>
    <source>
        <strain evidence="14 15">CGMCC 1.10972</strain>
    </source>
</reference>
<evidence type="ECO:0000256" key="3">
    <source>
        <dbReference type="ARBA" id="ARBA00022519"/>
    </source>
</evidence>
<keyword evidence="7 11" id="KW-0135">Cellulose biosynthesis</keyword>
<dbReference type="Proteomes" id="UP000192656">
    <property type="component" value="Unassembled WGS sequence"/>
</dbReference>
<sequence>MIVRAAMTSVWMLSAAVFVLAICQSVGTSGQTILATTLVVAMLLLWQMGKRSPTRRILFMALAVGVIGRYAFWRTTETLPPADELMNFIPAVLLYGVEMFAIIVLLTSLFVVLKPLGSRRLGKGLESREKPSVDVFIPTYDESTELLTVTIAAALAMDYPRDRLTVYLLDDGGTDAKVNAADQLNARLARQRRDTLQALCVEMGAVYMTRAENNSAKAGNLNAALPRTGGELVAVFDADHAPARNFLNETVGHFAEDEKLFLVQTPHFFLNPDPIEKNLTLFKRMPSENEMFYGVVQRGLDAWGAAYFCGSAALLRRRALESVNGFSGVTITEDCETALSLHARGWTSRYVDKPLIAGLQPETFEGFIGQRSRWCQGMLQIMILRNPLFARGLSWAQRLCYLSSGIFWLFPVARLTFMLAPLLYIFFNLEIYQASLQEFFAYTALYMLANAMLQNYLYGDVRWPWISELYEYVQSVYLLGAIAAVIRAPKSPTFKVTAKGVTTESDRLSSLAKPYFVIFAAILAGAIWCGWRWYVEPSSRDLLAVVGSWNLLNLVIAGLALGVVSERAERRRNQRLTVSRSGELSFGEQAIAVIIEDVSSSGVRVRPIGFDIKTLADESVRGTLTFEGSAEAGLAVVLRRRIPDARGISLGLEFSALVPTQMRLVADLMYADAAALSSAREHRRPPV</sequence>
<keyword evidence="15" id="KW-1185">Reference proteome</keyword>
<keyword evidence="6 11" id="KW-0812">Transmembrane</keyword>
<feature type="transmembrane region" description="Helical" evidence="11">
    <location>
        <begin position="33"/>
        <end position="49"/>
    </location>
</feature>
<feature type="transmembrane region" description="Helical" evidence="11">
    <location>
        <begin position="439"/>
        <end position="457"/>
    </location>
</feature>
<feature type="transmembrane region" description="Helical" evidence="11">
    <location>
        <begin position="92"/>
        <end position="113"/>
    </location>
</feature>
<dbReference type="Gene3D" id="2.40.10.220">
    <property type="entry name" value="predicted glycosyltransferase like domains"/>
    <property type="match status" value="1"/>
</dbReference>
<dbReference type="InterPro" id="IPR003919">
    <property type="entry name" value="Cell_synth_A"/>
</dbReference>
<keyword evidence="11" id="KW-0973">c-di-GMP</keyword>
<dbReference type="EMBL" id="FWXR01000046">
    <property type="protein sequence ID" value="SMD15183.1"/>
    <property type="molecule type" value="Genomic_DNA"/>
</dbReference>
<dbReference type="Pfam" id="PF07238">
    <property type="entry name" value="PilZ"/>
    <property type="match status" value="1"/>
</dbReference>
<gene>
    <name evidence="14" type="ORF">SAMN06297251_1461</name>
</gene>
<feature type="transmembrane region" description="Helical" evidence="11">
    <location>
        <begin position="406"/>
        <end position="427"/>
    </location>
</feature>
<dbReference type="EC" id="2.4.1.12" evidence="11"/>
<dbReference type="InterPro" id="IPR001173">
    <property type="entry name" value="Glyco_trans_2-like"/>
</dbReference>
<keyword evidence="9 11" id="KW-0472">Membrane</keyword>
<comment type="catalytic activity">
    <reaction evidence="10 11">
        <text>[(1-&gt;4)-beta-D-glucosyl](n) + UDP-alpha-D-glucose = [(1-&gt;4)-beta-D-glucosyl](n+1) + UDP + H(+)</text>
        <dbReference type="Rhea" id="RHEA:19929"/>
        <dbReference type="Rhea" id="RHEA-COMP:10033"/>
        <dbReference type="Rhea" id="RHEA-COMP:10034"/>
        <dbReference type="ChEBI" id="CHEBI:15378"/>
        <dbReference type="ChEBI" id="CHEBI:18246"/>
        <dbReference type="ChEBI" id="CHEBI:58223"/>
        <dbReference type="ChEBI" id="CHEBI:58885"/>
        <dbReference type="EC" id="2.4.1.12"/>
    </reaction>
</comment>
<evidence type="ECO:0000256" key="5">
    <source>
        <dbReference type="ARBA" id="ARBA00022679"/>
    </source>
</evidence>
<organism evidence="14 15">
    <name type="scientific">Fulvimarina manganoxydans</name>
    <dbReference type="NCBI Taxonomy" id="937218"/>
    <lineage>
        <taxon>Bacteria</taxon>
        <taxon>Pseudomonadati</taxon>
        <taxon>Pseudomonadota</taxon>
        <taxon>Alphaproteobacteria</taxon>
        <taxon>Hyphomicrobiales</taxon>
        <taxon>Aurantimonadaceae</taxon>
        <taxon>Fulvimarina</taxon>
    </lineage>
</organism>
<evidence type="ECO:0000313" key="14">
    <source>
        <dbReference type="EMBL" id="SMD15183.1"/>
    </source>
</evidence>
<dbReference type="NCBIfam" id="TIGR03030">
    <property type="entry name" value="CelA"/>
    <property type="match status" value="1"/>
</dbReference>
<dbReference type="Gene3D" id="3.90.550.10">
    <property type="entry name" value="Spore Coat Polysaccharide Biosynthesis Protein SpsA, Chain A"/>
    <property type="match status" value="1"/>
</dbReference>
<evidence type="ECO:0000256" key="6">
    <source>
        <dbReference type="ARBA" id="ARBA00022692"/>
    </source>
</evidence>
<dbReference type="InterPro" id="IPR050321">
    <property type="entry name" value="Glycosyltr_2/OpgH_subfam"/>
</dbReference>
<keyword evidence="3 11" id="KW-0997">Cell inner membrane</keyword>
<comment type="cofactor">
    <cofactor evidence="11">
        <name>Mg(2+)</name>
        <dbReference type="ChEBI" id="CHEBI:18420"/>
    </cofactor>
</comment>
<comment type="function">
    <text evidence="11">Catalytic subunit of cellulose synthase. It polymerizes uridine 5'-diphosphate glucose to cellulose.</text>
</comment>
<evidence type="ECO:0000259" key="13">
    <source>
        <dbReference type="Pfam" id="PF13632"/>
    </source>
</evidence>